<accession>A0ABQ9FGU4</accession>
<evidence type="ECO:0000313" key="4">
    <source>
        <dbReference type="Proteomes" id="UP001217089"/>
    </source>
</evidence>
<keyword evidence="4" id="KW-1185">Reference proteome</keyword>
<dbReference type="Proteomes" id="UP001217089">
    <property type="component" value="Unassembled WGS sequence"/>
</dbReference>
<reference evidence="3 4" key="1">
    <citation type="submission" date="2022-12" db="EMBL/GenBank/DDBJ databases">
        <title>Chromosome-level genome of Tegillarca granosa.</title>
        <authorList>
            <person name="Kim J."/>
        </authorList>
    </citation>
    <scope>NUCLEOTIDE SEQUENCE [LARGE SCALE GENOMIC DNA]</scope>
    <source>
        <strain evidence="3">Teg-2019</strain>
        <tissue evidence="3">Adductor muscle</tissue>
    </source>
</reference>
<name>A0ABQ9FGU4_TEGGR</name>
<feature type="compositionally biased region" description="Basic and acidic residues" evidence="2">
    <location>
        <begin position="74"/>
        <end position="96"/>
    </location>
</feature>
<feature type="region of interest" description="Disordered" evidence="2">
    <location>
        <begin position="63"/>
        <end position="96"/>
    </location>
</feature>
<feature type="coiled-coil region" evidence="1">
    <location>
        <begin position="7"/>
        <end position="62"/>
    </location>
</feature>
<protein>
    <submittedName>
        <fullName evidence="3">Uncharacterized protein</fullName>
    </submittedName>
</protein>
<proteinExistence type="predicted"/>
<organism evidence="3 4">
    <name type="scientific">Tegillarca granosa</name>
    <name type="common">Malaysian cockle</name>
    <name type="synonym">Anadara granosa</name>
    <dbReference type="NCBI Taxonomy" id="220873"/>
    <lineage>
        <taxon>Eukaryota</taxon>
        <taxon>Metazoa</taxon>
        <taxon>Spiralia</taxon>
        <taxon>Lophotrochozoa</taxon>
        <taxon>Mollusca</taxon>
        <taxon>Bivalvia</taxon>
        <taxon>Autobranchia</taxon>
        <taxon>Pteriomorphia</taxon>
        <taxon>Arcoida</taxon>
        <taxon>Arcoidea</taxon>
        <taxon>Arcidae</taxon>
        <taxon>Tegillarca</taxon>
    </lineage>
</organism>
<gene>
    <name evidence="3" type="ORF">KUTeg_007237</name>
</gene>
<dbReference type="EMBL" id="JARBDR010000337">
    <property type="protein sequence ID" value="KAJ8315087.1"/>
    <property type="molecule type" value="Genomic_DNA"/>
</dbReference>
<sequence>MIEREEVVKTKHEIDDAKNTIEKVTLKIQEKDDKILSLLENMQEMEERLESEIKAEETVKLQSEAAVATNSETSGKDDKSESGTAVKELETSDKII</sequence>
<comment type="caution">
    <text evidence="3">The sequence shown here is derived from an EMBL/GenBank/DDBJ whole genome shotgun (WGS) entry which is preliminary data.</text>
</comment>
<evidence type="ECO:0000256" key="1">
    <source>
        <dbReference type="SAM" id="Coils"/>
    </source>
</evidence>
<evidence type="ECO:0000256" key="2">
    <source>
        <dbReference type="SAM" id="MobiDB-lite"/>
    </source>
</evidence>
<evidence type="ECO:0000313" key="3">
    <source>
        <dbReference type="EMBL" id="KAJ8315087.1"/>
    </source>
</evidence>
<keyword evidence="1" id="KW-0175">Coiled coil</keyword>